<feature type="domain" description="PAS" evidence="8">
    <location>
        <begin position="185"/>
        <end position="239"/>
    </location>
</feature>
<dbReference type="Gene3D" id="3.30.450.20">
    <property type="entry name" value="PAS domain"/>
    <property type="match status" value="1"/>
</dbReference>
<gene>
    <name evidence="9" type="ORF">GXP67_32570</name>
</gene>
<dbReference type="GO" id="GO:0000156">
    <property type="term" value="F:phosphorelay response regulator activity"/>
    <property type="evidence" value="ECO:0007669"/>
    <property type="project" value="TreeGrafter"/>
</dbReference>
<dbReference type="Pfam" id="PF02518">
    <property type="entry name" value="HATPase_c"/>
    <property type="match status" value="1"/>
</dbReference>
<reference evidence="9 10" key="1">
    <citation type="submission" date="2020-01" db="EMBL/GenBank/DDBJ databases">
        <authorList>
            <person name="Kim M.K."/>
        </authorList>
    </citation>
    <scope>NUCLEOTIDE SEQUENCE [LARGE SCALE GENOMIC DNA]</scope>
    <source>
        <strain evidence="9 10">172606-1</strain>
    </source>
</reference>
<dbReference type="GO" id="GO:0006355">
    <property type="term" value="P:regulation of DNA-templated transcription"/>
    <property type="evidence" value="ECO:0007669"/>
    <property type="project" value="InterPro"/>
</dbReference>
<dbReference type="AlphaFoldDB" id="A0A6C0GUN3"/>
<dbReference type="PROSITE" id="PS50109">
    <property type="entry name" value="HIS_KIN"/>
    <property type="match status" value="1"/>
</dbReference>
<dbReference type="SMART" id="SM00091">
    <property type="entry name" value="PAS"/>
    <property type="match status" value="1"/>
</dbReference>
<dbReference type="Gene3D" id="3.30.450.40">
    <property type="match status" value="1"/>
</dbReference>
<keyword evidence="10" id="KW-1185">Reference proteome</keyword>
<dbReference type="SUPFAM" id="SSF55874">
    <property type="entry name" value="ATPase domain of HSP90 chaperone/DNA topoisomerase II/histidine kinase"/>
    <property type="match status" value="1"/>
</dbReference>
<dbReference type="InterPro" id="IPR029016">
    <property type="entry name" value="GAF-like_dom_sf"/>
</dbReference>
<dbReference type="SUPFAM" id="SSF55785">
    <property type="entry name" value="PYP-like sensor domain (PAS domain)"/>
    <property type="match status" value="1"/>
</dbReference>
<keyword evidence="5" id="KW-0472">Membrane</keyword>
<dbReference type="EC" id="2.7.13.3" evidence="2"/>
<feature type="coiled-coil region" evidence="6">
    <location>
        <begin position="163"/>
        <end position="195"/>
    </location>
</feature>
<dbReference type="InterPro" id="IPR000014">
    <property type="entry name" value="PAS"/>
</dbReference>
<dbReference type="InterPro" id="IPR035965">
    <property type="entry name" value="PAS-like_dom_sf"/>
</dbReference>
<dbReference type="Pfam" id="PF00989">
    <property type="entry name" value="PAS"/>
    <property type="match status" value="1"/>
</dbReference>
<dbReference type="PANTHER" id="PTHR42878:SF15">
    <property type="entry name" value="BACTERIOPHYTOCHROME"/>
    <property type="match status" value="1"/>
</dbReference>
<dbReference type="SMART" id="SM00387">
    <property type="entry name" value="HATPase_c"/>
    <property type="match status" value="1"/>
</dbReference>
<dbReference type="KEGG" id="rhoz:GXP67_32570"/>
<evidence type="ECO:0000313" key="10">
    <source>
        <dbReference type="Proteomes" id="UP000480178"/>
    </source>
</evidence>
<dbReference type="SUPFAM" id="SSF47384">
    <property type="entry name" value="Homodimeric domain of signal transducing histidine kinase"/>
    <property type="match status" value="1"/>
</dbReference>
<name>A0A6C0GUN3_9BACT</name>
<proteinExistence type="predicted"/>
<dbReference type="PRINTS" id="PR00344">
    <property type="entry name" value="BCTRLSENSOR"/>
</dbReference>
<keyword evidence="6" id="KW-0175">Coiled coil</keyword>
<dbReference type="GO" id="GO:0007234">
    <property type="term" value="P:osmosensory signaling via phosphorelay pathway"/>
    <property type="evidence" value="ECO:0007669"/>
    <property type="project" value="TreeGrafter"/>
</dbReference>
<dbReference type="InterPro" id="IPR003018">
    <property type="entry name" value="GAF"/>
</dbReference>
<evidence type="ECO:0000259" key="8">
    <source>
        <dbReference type="PROSITE" id="PS50112"/>
    </source>
</evidence>
<evidence type="ECO:0000259" key="7">
    <source>
        <dbReference type="PROSITE" id="PS50109"/>
    </source>
</evidence>
<accession>A0A6C0GUN3</accession>
<feature type="domain" description="Histidine kinase" evidence="7">
    <location>
        <begin position="344"/>
        <end position="558"/>
    </location>
</feature>
<comment type="catalytic activity">
    <reaction evidence="1">
        <text>ATP + protein L-histidine = ADP + protein N-phospho-L-histidine.</text>
        <dbReference type="EC" id="2.7.13.3"/>
    </reaction>
</comment>
<dbReference type="SMART" id="SM00065">
    <property type="entry name" value="GAF"/>
    <property type="match status" value="1"/>
</dbReference>
<keyword evidence="4" id="KW-0418">Kinase</keyword>
<organism evidence="9 10">
    <name type="scientific">Rhodocytophaga rosea</name>
    <dbReference type="NCBI Taxonomy" id="2704465"/>
    <lineage>
        <taxon>Bacteria</taxon>
        <taxon>Pseudomonadati</taxon>
        <taxon>Bacteroidota</taxon>
        <taxon>Cytophagia</taxon>
        <taxon>Cytophagales</taxon>
        <taxon>Rhodocytophagaceae</taxon>
        <taxon>Rhodocytophaga</taxon>
    </lineage>
</organism>
<dbReference type="InterPro" id="IPR013767">
    <property type="entry name" value="PAS_fold"/>
</dbReference>
<dbReference type="Gene3D" id="1.10.287.130">
    <property type="match status" value="1"/>
</dbReference>
<dbReference type="GO" id="GO:0000155">
    <property type="term" value="F:phosphorelay sensor kinase activity"/>
    <property type="evidence" value="ECO:0007669"/>
    <property type="project" value="InterPro"/>
</dbReference>
<evidence type="ECO:0000256" key="4">
    <source>
        <dbReference type="ARBA" id="ARBA00022777"/>
    </source>
</evidence>
<dbReference type="PANTHER" id="PTHR42878">
    <property type="entry name" value="TWO-COMPONENT HISTIDINE KINASE"/>
    <property type="match status" value="1"/>
</dbReference>
<dbReference type="Gene3D" id="3.30.565.10">
    <property type="entry name" value="Histidine kinase-like ATPase, C-terminal domain"/>
    <property type="match status" value="1"/>
</dbReference>
<dbReference type="NCBIfam" id="TIGR00229">
    <property type="entry name" value="sensory_box"/>
    <property type="match status" value="1"/>
</dbReference>
<dbReference type="EMBL" id="CP048222">
    <property type="protein sequence ID" value="QHT71052.1"/>
    <property type="molecule type" value="Genomic_DNA"/>
</dbReference>
<evidence type="ECO:0000256" key="6">
    <source>
        <dbReference type="SAM" id="Coils"/>
    </source>
</evidence>
<dbReference type="PROSITE" id="PS50112">
    <property type="entry name" value="PAS"/>
    <property type="match status" value="1"/>
</dbReference>
<dbReference type="Proteomes" id="UP000480178">
    <property type="component" value="Chromosome"/>
</dbReference>
<dbReference type="InterPro" id="IPR003594">
    <property type="entry name" value="HATPase_dom"/>
</dbReference>
<dbReference type="Pfam" id="PF01590">
    <property type="entry name" value="GAF"/>
    <property type="match status" value="1"/>
</dbReference>
<evidence type="ECO:0000256" key="2">
    <source>
        <dbReference type="ARBA" id="ARBA00012438"/>
    </source>
</evidence>
<protein>
    <recommendedName>
        <fullName evidence="2">histidine kinase</fullName>
        <ecNumber evidence="2">2.7.13.3</ecNumber>
    </recommendedName>
</protein>
<dbReference type="RefSeq" id="WP_162446995.1">
    <property type="nucleotide sequence ID" value="NZ_CP048222.1"/>
</dbReference>
<evidence type="ECO:0000313" key="9">
    <source>
        <dbReference type="EMBL" id="QHT71052.1"/>
    </source>
</evidence>
<dbReference type="InterPro" id="IPR005467">
    <property type="entry name" value="His_kinase_dom"/>
</dbReference>
<dbReference type="InterPro" id="IPR036890">
    <property type="entry name" value="HATPase_C_sf"/>
</dbReference>
<evidence type="ECO:0000256" key="5">
    <source>
        <dbReference type="ARBA" id="ARBA00023136"/>
    </source>
</evidence>
<evidence type="ECO:0000256" key="1">
    <source>
        <dbReference type="ARBA" id="ARBA00000085"/>
    </source>
</evidence>
<evidence type="ECO:0000256" key="3">
    <source>
        <dbReference type="ARBA" id="ARBA00022679"/>
    </source>
</evidence>
<sequence length="559" mass="63847">MKIDTIPATHTVSSTYEEEKRLNALKSYFILDTPPEEELDALTRLAAYICNCPVSLITLIDADRQWIKSKQGMDVTETVLEISFCKFTIKSDQMLEVFDATTDERFSSNPMVTGDPHIQYYCGMPLITPEGYRLGSLCVINYKPSQLNSQQKQALQILAGEVMARMELKKQKKQLELEKKRLAESENRYRQLIENIEGFIFTHDLNGVILSVNQKMAATLGYTQENLVGKNLQTILSEEVKCSCDAYLQQFNQTKVASGMMQIVTAHKQEMFWLYRNFKYQDERKQTYIICSAQDITEKELARQMLQQSKEELENIVQLRTSELINTNEVLEKTRAELDLFVYRASHDLLGPLCSLKGLLTIARLQQNQISDNEPDYVTLMWQTVNKLHQVLNGLLTYSNNTHFSLEYKPIDMEAVIKEEFLACQRIEGFNRVRLTTHIEAAQPFYSDEERIRIIFKSLFSNSITFQSNTVGEPAIHVSVNSSSEKAVFVIRDNGVGISKNAIPQVFNLFSKSASHSKGPGLGLFIVKEVLKKLDGQIEVESQEGKGTRFMIEIPNQFP</sequence>
<dbReference type="GO" id="GO:0030295">
    <property type="term" value="F:protein kinase activator activity"/>
    <property type="evidence" value="ECO:0007669"/>
    <property type="project" value="TreeGrafter"/>
</dbReference>
<dbReference type="CDD" id="cd00130">
    <property type="entry name" value="PAS"/>
    <property type="match status" value="1"/>
</dbReference>
<keyword evidence="3" id="KW-0808">Transferase</keyword>
<dbReference type="GO" id="GO:0016020">
    <property type="term" value="C:membrane"/>
    <property type="evidence" value="ECO:0007669"/>
    <property type="project" value="UniProtKB-SubCell"/>
</dbReference>
<dbReference type="SUPFAM" id="SSF55781">
    <property type="entry name" value="GAF domain-like"/>
    <property type="match status" value="1"/>
</dbReference>
<dbReference type="InterPro" id="IPR004358">
    <property type="entry name" value="Sig_transdc_His_kin-like_C"/>
</dbReference>
<dbReference type="InterPro" id="IPR036097">
    <property type="entry name" value="HisK_dim/P_sf"/>
</dbReference>
<dbReference type="InterPro" id="IPR050351">
    <property type="entry name" value="BphY/WalK/GraS-like"/>
</dbReference>